<dbReference type="EMBL" id="QXGA01004002">
    <property type="protein sequence ID" value="KAE9077181.1"/>
    <property type="molecule type" value="Genomic_DNA"/>
</dbReference>
<dbReference type="Proteomes" id="UP000433483">
    <property type="component" value="Unassembled WGS sequence"/>
</dbReference>
<evidence type="ECO:0000313" key="12">
    <source>
        <dbReference type="Proteomes" id="UP000440732"/>
    </source>
</evidence>
<evidence type="ECO:0000313" key="13">
    <source>
        <dbReference type="Proteomes" id="UP000441208"/>
    </source>
</evidence>
<evidence type="ECO:0000313" key="9">
    <source>
        <dbReference type="Proteomes" id="UP000433483"/>
    </source>
</evidence>
<evidence type="ECO:0000313" key="11">
    <source>
        <dbReference type="Proteomes" id="UP000440367"/>
    </source>
</evidence>
<evidence type="ECO:0000313" key="7">
    <source>
        <dbReference type="EMBL" id="KAE9306832.1"/>
    </source>
</evidence>
<evidence type="ECO:0000313" key="1">
    <source>
        <dbReference type="EMBL" id="KAE8934024.1"/>
    </source>
</evidence>
<sequence length="117" mass="13036">MRGNPEVTEALEKSPVVKKLETAAFNDPNFVNTLKKDPALGKKLHKDREVAKITVSLEKKNIHYSIVDIKQLRADIAKAKDPAKAGKLEKLLDVLLIDKMMTLVVKASSVRLSSCWL</sequence>
<dbReference type="Proteomes" id="UP000486351">
    <property type="component" value="Unassembled WGS sequence"/>
</dbReference>
<evidence type="ECO:0000313" key="8">
    <source>
        <dbReference type="Proteomes" id="UP000429523"/>
    </source>
</evidence>
<evidence type="ECO:0000313" key="14">
    <source>
        <dbReference type="Proteomes" id="UP000486351"/>
    </source>
</evidence>
<dbReference type="Proteomes" id="UP000429523">
    <property type="component" value="Unassembled WGS sequence"/>
</dbReference>
<protein>
    <submittedName>
        <fullName evidence="1">Uncharacterized protein</fullName>
    </submittedName>
</protein>
<evidence type="ECO:0000313" key="5">
    <source>
        <dbReference type="EMBL" id="KAE9203633.1"/>
    </source>
</evidence>
<dbReference type="EMBL" id="QXFY01001911">
    <property type="protein sequence ID" value="KAE9306832.1"/>
    <property type="molecule type" value="Genomic_DNA"/>
</dbReference>
<dbReference type="Proteomes" id="UP000441208">
    <property type="component" value="Unassembled WGS sequence"/>
</dbReference>
<dbReference type="EMBL" id="QXGB01000816">
    <property type="protein sequence ID" value="KAE9203633.1"/>
    <property type="molecule type" value="Genomic_DNA"/>
</dbReference>
<accession>A0A6A3EK03</accession>
<evidence type="ECO:0000313" key="2">
    <source>
        <dbReference type="EMBL" id="KAE9077181.1"/>
    </source>
</evidence>
<dbReference type="EMBL" id="QXGE01001891">
    <property type="protein sequence ID" value="KAE9287133.1"/>
    <property type="molecule type" value="Genomic_DNA"/>
</dbReference>
<dbReference type="Proteomes" id="UP000440367">
    <property type="component" value="Unassembled WGS sequence"/>
</dbReference>
<dbReference type="Proteomes" id="UP000437068">
    <property type="component" value="Unassembled WGS sequence"/>
</dbReference>
<evidence type="ECO:0000313" key="4">
    <source>
        <dbReference type="EMBL" id="KAE9188211.1"/>
    </source>
</evidence>
<comment type="caution">
    <text evidence="1">The sequence shown here is derived from an EMBL/GenBank/DDBJ whole genome shotgun (WGS) entry which is preliminary data.</text>
</comment>
<dbReference type="AlphaFoldDB" id="A0A6A3EK03"/>
<dbReference type="EMBL" id="QXGF01000952">
    <property type="protein sequence ID" value="KAE8934024.1"/>
    <property type="molecule type" value="Genomic_DNA"/>
</dbReference>
<dbReference type="EMBL" id="QXGD01002469">
    <property type="protein sequence ID" value="KAE9188211.1"/>
    <property type="molecule type" value="Genomic_DNA"/>
</dbReference>
<keyword evidence="9" id="KW-1185">Reference proteome</keyword>
<reference evidence="8 9" key="1">
    <citation type="submission" date="2018-08" db="EMBL/GenBank/DDBJ databases">
        <title>Genomic investigation of the strawberry pathogen Phytophthora fragariae indicates pathogenicity is determined by transcriptional variation in three key races.</title>
        <authorList>
            <person name="Adams T.M."/>
            <person name="Armitage A.D."/>
            <person name="Sobczyk M.K."/>
            <person name="Bates H.J."/>
            <person name="Dunwell J.M."/>
            <person name="Nellist C.F."/>
            <person name="Harrison R.J."/>
        </authorList>
    </citation>
    <scope>NUCLEOTIDE SEQUENCE [LARGE SCALE GENOMIC DNA]</scope>
    <source>
        <strain evidence="6 10">A4</strain>
        <strain evidence="4 11">BC-1</strain>
        <strain evidence="5 9">NOV-27</strain>
        <strain evidence="2 12">NOV-5</strain>
        <strain evidence="3 13">NOV-71</strain>
        <strain evidence="7 14">NOV-77</strain>
        <strain evidence="1 8">NOV-9</strain>
    </source>
</reference>
<evidence type="ECO:0000313" key="6">
    <source>
        <dbReference type="EMBL" id="KAE9287133.1"/>
    </source>
</evidence>
<evidence type="ECO:0000313" key="10">
    <source>
        <dbReference type="Proteomes" id="UP000437068"/>
    </source>
</evidence>
<name>A0A6A3EK03_9STRA</name>
<evidence type="ECO:0000313" key="3">
    <source>
        <dbReference type="EMBL" id="KAE9103688.1"/>
    </source>
</evidence>
<dbReference type="Proteomes" id="UP000440732">
    <property type="component" value="Unassembled WGS sequence"/>
</dbReference>
<proteinExistence type="predicted"/>
<gene>
    <name evidence="6" type="ORF">PF001_g21124</name>
    <name evidence="4" type="ORF">PF002_g25367</name>
    <name evidence="5" type="ORF">PF005_g14104</name>
    <name evidence="2" type="ORF">PF006_g27977</name>
    <name evidence="3" type="ORF">PF007_g14319</name>
    <name evidence="7" type="ORF">PF008_g21377</name>
    <name evidence="1" type="ORF">PF009_g15989</name>
</gene>
<organism evidence="1 8">
    <name type="scientific">Phytophthora fragariae</name>
    <dbReference type="NCBI Taxonomy" id="53985"/>
    <lineage>
        <taxon>Eukaryota</taxon>
        <taxon>Sar</taxon>
        <taxon>Stramenopiles</taxon>
        <taxon>Oomycota</taxon>
        <taxon>Peronosporomycetes</taxon>
        <taxon>Peronosporales</taxon>
        <taxon>Peronosporaceae</taxon>
        <taxon>Phytophthora</taxon>
    </lineage>
</organism>
<dbReference type="EMBL" id="QXFZ01000825">
    <property type="protein sequence ID" value="KAE9103688.1"/>
    <property type="molecule type" value="Genomic_DNA"/>
</dbReference>
<dbReference type="OrthoDB" id="113444at2759"/>